<protein>
    <submittedName>
        <fullName evidence="1">Uncharacterized protein</fullName>
    </submittedName>
</protein>
<reference evidence="1 2" key="1">
    <citation type="submission" date="2023-09" db="EMBL/GenBank/DDBJ databases">
        <title>Genomes of two closely related lineages of the louse Polyplax serrata with different host specificities.</title>
        <authorList>
            <person name="Martinu J."/>
            <person name="Tarabai H."/>
            <person name="Stefka J."/>
            <person name="Hypsa V."/>
        </authorList>
    </citation>
    <scope>NUCLEOTIDE SEQUENCE [LARGE SCALE GENOMIC DNA]</scope>
    <source>
        <strain evidence="1">98ZLc_SE</strain>
    </source>
</reference>
<dbReference type="Proteomes" id="UP001359485">
    <property type="component" value="Unassembled WGS sequence"/>
</dbReference>
<sequence length="75" mass="8743">MDIDMEVKTVRMMVKKVFNSNKILTEATNLFLKQNGQEVLKAMTPQLRKKLASIFMKIGNHVFDNVPLNMLYQRV</sequence>
<organism evidence="1 2">
    <name type="scientific">Polyplax serrata</name>
    <name type="common">Common mouse louse</name>
    <dbReference type="NCBI Taxonomy" id="468196"/>
    <lineage>
        <taxon>Eukaryota</taxon>
        <taxon>Metazoa</taxon>
        <taxon>Ecdysozoa</taxon>
        <taxon>Arthropoda</taxon>
        <taxon>Hexapoda</taxon>
        <taxon>Insecta</taxon>
        <taxon>Pterygota</taxon>
        <taxon>Neoptera</taxon>
        <taxon>Paraneoptera</taxon>
        <taxon>Psocodea</taxon>
        <taxon>Troctomorpha</taxon>
        <taxon>Phthiraptera</taxon>
        <taxon>Anoplura</taxon>
        <taxon>Polyplacidae</taxon>
        <taxon>Polyplax</taxon>
    </lineage>
</organism>
<dbReference type="InterPro" id="IPR010562">
    <property type="entry name" value="Haemolymph_juvenile_hormone-bd"/>
</dbReference>
<evidence type="ECO:0000313" key="1">
    <source>
        <dbReference type="EMBL" id="KAK6633516.1"/>
    </source>
</evidence>
<comment type="caution">
    <text evidence="1">The sequence shown here is derived from an EMBL/GenBank/DDBJ whole genome shotgun (WGS) entry which is preliminary data.</text>
</comment>
<dbReference type="Pfam" id="PF06585">
    <property type="entry name" value="JHBP"/>
    <property type="match status" value="1"/>
</dbReference>
<proteinExistence type="predicted"/>
<dbReference type="EMBL" id="JAWJWF010000004">
    <property type="protein sequence ID" value="KAK6633516.1"/>
    <property type="molecule type" value="Genomic_DNA"/>
</dbReference>
<dbReference type="InterPro" id="IPR038606">
    <property type="entry name" value="To_sf"/>
</dbReference>
<accession>A0ABR1B1X5</accession>
<gene>
    <name evidence="1" type="ORF">RUM44_004123</name>
</gene>
<dbReference type="Gene3D" id="3.15.10.30">
    <property type="entry name" value="Haemolymph juvenile hormone binding protein"/>
    <property type="match status" value="1"/>
</dbReference>
<name>A0ABR1B1X5_POLSC</name>
<keyword evidence="2" id="KW-1185">Reference proteome</keyword>
<evidence type="ECO:0000313" key="2">
    <source>
        <dbReference type="Proteomes" id="UP001359485"/>
    </source>
</evidence>